<gene>
    <name evidence="2" type="ORF">ENR23_11725</name>
</gene>
<evidence type="ECO:0008006" key="3">
    <source>
        <dbReference type="Google" id="ProtNLM"/>
    </source>
</evidence>
<reference evidence="2" key="1">
    <citation type="journal article" date="2020" name="mSystems">
        <title>Genome- and Community-Level Interaction Insights into Carbon Utilization and Element Cycling Functions of Hydrothermarchaeota in Hydrothermal Sediment.</title>
        <authorList>
            <person name="Zhou Z."/>
            <person name="Liu Y."/>
            <person name="Xu W."/>
            <person name="Pan J."/>
            <person name="Luo Z.H."/>
            <person name="Li M."/>
        </authorList>
    </citation>
    <scope>NUCLEOTIDE SEQUENCE [LARGE SCALE GENOMIC DNA]</scope>
    <source>
        <strain evidence="2">SpSt-381</strain>
    </source>
</reference>
<feature type="signal peptide" evidence="1">
    <location>
        <begin position="1"/>
        <end position="21"/>
    </location>
</feature>
<keyword evidence="1" id="KW-0732">Signal</keyword>
<sequence length="249" mass="27890">MRLAPALFAAALAVLPAGLEAGTASDPRAVALADEVMRALGGRERWDALPGLRWTFGSSVNDTVRASRRHAWNKHTGWHRVEGRSAAGDAYVFIHNLNTGEGRAWMNGEAVEGDSLKKLLERARALWVNDTYWLLMPYKLRDPGVTLALDGEHRDGARAWDRLALSFAGVGLTPGDRYWVYVNRATKRIERWDMVLQGSAPPPRTYTWEGWEQHGGLWFATAHRDGPRNVFTREIEAVTTFGPKEFLEP</sequence>
<evidence type="ECO:0000313" key="2">
    <source>
        <dbReference type="EMBL" id="HGZ44067.1"/>
    </source>
</evidence>
<dbReference type="EMBL" id="DSQF01000023">
    <property type="protein sequence ID" value="HGZ44067.1"/>
    <property type="molecule type" value="Genomic_DNA"/>
</dbReference>
<organism evidence="2">
    <name type="scientific">Eiseniibacteriota bacterium</name>
    <dbReference type="NCBI Taxonomy" id="2212470"/>
    <lineage>
        <taxon>Bacteria</taxon>
        <taxon>Candidatus Eiseniibacteriota</taxon>
    </lineage>
</organism>
<proteinExistence type="predicted"/>
<protein>
    <recommendedName>
        <fullName evidence="3">Outer membrane lipoprotein-sorting protein</fullName>
    </recommendedName>
</protein>
<accession>A0A832IBQ1</accession>
<name>A0A832IBQ1_UNCEI</name>
<feature type="chain" id="PRO_5032759465" description="Outer membrane lipoprotein-sorting protein" evidence="1">
    <location>
        <begin position="22"/>
        <end position="249"/>
    </location>
</feature>
<evidence type="ECO:0000256" key="1">
    <source>
        <dbReference type="SAM" id="SignalP"/>
    </source>
</evidence>
<dbReference type="AlphaFoldDB" id="A0A832IBQ1"/>
<comment type="caution">
    <text evidence="2">The sequence shown here is derived from an EMBL/GenBank/DDBJ whole genome shotgun (WGS) entry which is preliminary data.</text>
</comment>